<dbReference type="InterPro" id="IPR006905">
    <property type="entry name" value="Flavin_halogenase"/>
</dbReference>
<name>A0ABZ0B4Q9_9SPHN</name>
<reference evidence="1 2" key="1">
    <citation type="submission" date="2023-09" db="EMBL/GenBank/DDBJ databases">
        <authorList>
            <person name="Rey-Velasco X."/>
        </authorList>
    </citation>
    <scope>NUCLEOTIDE SEQUENCE [LARGE SCALE GENOMIC DNA]</scope>
    <source>
        <strain evidence="1 2">W311</strain>
    </source>
</reference>
<proteinExistence type="predicted"/>
<dbReference type="SUPFAM" id="SSF51905">
    <property type="entry name" value="FAD/NAD(P)-binding domain"/>
    <property type="match status" value="1"/>
</dbReference>
<dbReference type="EMBL" id="CP135076">
    <property type="protein sequence ID" value="WNO52371.1"/>
    <property type="molecule type" value="Genomic_DNA"/>
</dbReference>
<protein>
    <submittedName>
        <fullName evidence="1">Tryptophan halogenase family protein</fullName>
    </submittedName>
</protein>
<accession>A0ABZ0B4Q9</accession>
<dbReference type="InterPro" id="IPR033856">
    <property type="entry name" value="Trp_halogen"/>
</dbReference>
<evidence type="ECO:0000313" key="2">
    <source>
        <dbReference type="Proteomes" id="UP001302249"/>
    </source>
</evidence>
<sequence length="505" mass="56396">MSHEADDPNRIRHIVIVGGGTAGWMAGACLSRLLGPAGISVTLIESDAIGTVGVGEATIPPIVTFHRMLGIDENAFLDATGGSFKLGIEFRDWARIGAHYVHAFGRYGTDMHGVSFSAFWQRLHLAGEADPLDAYSLQARAGRQGRFMHPIDNGNSPLSQITYAYHFEAGRYAAFLRRFAERHGLVRREGRIVDAVRDGGSGHIESVVLDDGSRVAGDFFIDCSGFRGLLIQQALGANHIDWSRWLPCDRAVTVPTEATKILPSLTRATARPAGWQWRIPLQHRTGHGHVFCSDHMSEDEATAMLLDGLDGTALAAPRTLSFRTGRRDRFWIGNCVALGLASGFLEPLESTGIWLIQSGLARLLNLFPDKRFDPAVADRYNRLMARDYEQVRDFLICHYHVTDRTDSEFWRRCRAMDVPHSVSEKIALFRDRGRTFRDDDELFNATSWFALLQGQDVAATGYDPMANVLTIEETRNRLAHIRSTIDICLGHMPDHRRYLEEHCTP</sequence>
<dbReference type="InterPro" id="IPR050816">
    <property type="entry name" value="Flavin-dep_Halogenase_NPB"/>
</dbReference>
<dbReference type="Proteomes" id="UP001302249">
    <property type="component" value="Chromosome"/>
</dbReference>
<dbReference type="PIRSF" id="PIRSF011396">
    <property type="entry name" value="Trp_halogenase"/>
    <property type="match status" value="1"/>
</dbReference>
<dbReference type="RefSeq" id="WP_313912747.1">
    <property type="nucleotide sequence ID" value="NZ_CP135076.1"/>
</dbReference>
<dbReference type="PANTHER" id="PTHR43747:SF4">
    <property type="entry name" value="FLAVIN-DEPENDENT TRYPTOPHAN HALOGENASE"/>
    <property type="match status" value="1"/>
</dbReference>
<dbReference type="InterPro" id="IPR036188">
    <property type="entry name" value="FAD/NAD-bd_sf"/>
</dbReference>
<organism evidence="1 2">
    <name type="scientific">Stakelama saccharophila</name>
    <dbReference type="NCBI Taxonomy" id="3075605"/>
    <lineage>
        <taxon>Bacteria</taxon>
        <taxon>Pseudomonadati</taxon>
        <taxon>Pseudomonadota</taxon>
        <taxon>Alphaproteobacteria</taxon>
        <taxon>Sphingomonadales</taxon>
        <taxon>Sphingomonadaceae</taxon>
        <taxon>Stakelama</taxon>
    </lineage>
</organism>
<dbReference type="Gene3D" id="3.50.50.60">
    <property type="entry name" value="FAD/NAD(P)-binding domain"/>
    <property type="match status" value="1"/>
</dbReference>
<dbReference type="Pfam" id="PF04820">
    <property type="entry name" value="Trp_halogenase"/>
    <property type="match status" value="1"/>
</dbReference>
<gene>
    <name evidence="1" type="ORF">RPR59_07725</name>
</gene>
<keyword evidence="2" id="KW-1185">Reference proteome</keyword>
<evidence type="ECO:0000313" key="1">
    <source>
        <dbReference type="EMBL" id="WNO52371.1"/>
    </source>
</evidence>
<dbReference type="PANTHER" id="PTHR43747">
    <property type="entry name" value="FAD-BINDING PROTEIN"/>
    <property type="match status" value="1"/>
</dbReference>